<sequence length="326" mass="37869">MRHLIKLSILIAFLIFITACSYEKEKNKEVEDNDNISPQTTYQFSHNGQEFEIIPFYEEVFEYTGLMKENSELDNEETYTEYVLKPFKDESSLNYIKIGDPLSPTTDVEQLEKNTKELFQNQEKINKWIEEALSKSAEQLSGEDTSIYIFPVNPEDWFTIDNLEGVGGFAYFGNNILLNIHPSVSEETLKYTVAHEYHHTVNFLYNGEQSIYSLLDSILTEGKADSFASIIYPEKNASWIETLSDEEEKYVLEELAANYESTDRNIYNNFTYGNPAKDIPRWSDYKIGYQITESFIQNNPDTKILDWTKMDAKELVKASEYSDLIK</sequence>
<dbReference type="AlphaFoldDB" id="A0A498DED7"/>
<dbReference type="Proteomes" id="UP000270219">
    <property type="component" value="Unassembled WGS sequence"/>
</dbReference>
<protein>
    <recommendedName>
        <fullName evidence="1">DUF2268 domain-containing protein</fullName>
    </recommendedName>
</protein>
<evidence type="ECO:0000313" key="2">
    <source>
        <dbReference type="EMBL" id="RLL48446.1"/>
    </source>
</evidence>
<evidence type="ECO:0000259" key="1">
    <source>
        <dbReference type="Pfam" id="PF10026"/>
    </source>
</evidence>
<dbReference type="Pfam" id="PF10026">
    <property type="entry name" value="DUF2268"/>
    <property type="match status" value="1"/>
</dbReference>
<feature type="domain" description="DUF2268" evidence="1">
    <location>
        <begin position="126"/>
        <end position="316"/>
    </location>
</feature>
<organism evidence="2 3">
    <name type="scientific">Oceanobacillus piezotolerans</name>
    <dbReference type="NCBI Taxonomy" id="2448030"/>
    <lineage>
        <taxon>Bacteria</taxon>
        <taxon>Bacillati</taxon>
        <taxon>Bacillota</taxon>
        <taxon>Bacilli</taxon>
        <taxon>Bacillales</taxon>
        <taxon>Bacillaceae</taxon>
        <taxon>Oceanobacillus</taxon>
    </lineage>
</organism>
<gene>
    <name evidence="2" type="ORF">D8M04_04075</name>
</gene>
<dbReference type="EMBL" id="RCHR01000001">
    <property type="protein sequence ID" value="RLL48446.1"/>
    <property type="molecule type" value="Genomic_DNA"/>
</dbReference>
<dbReference type="RefSeq" id="WP_121521600.1">
    <property type="nucleotide sequence ID" value="NZ_RCHR01000001.1"/>
</dbReference>
<reference evidence="2 3" key="1">
    <citation type="submission" date="2018-10" db="EMBL/GenBank/DDBJ databases">
        <title>Oceanobacillus sp. YLB-02 draft genome.</title>
        <authorList>
            <person name="Yu L."/>
        </authorList>
    </citation>
    <scope>NUCLEOTIDE SEQUENCE [LARGE SCALE GENOMIC DNA]</scope>
    <source>
        <strain evidence="2 3">YLB-02</strain>
    </source>
</reference>
<accession>A0A498DED7</accession>
<proteinExistence type="predicted"/>
<evidence type="ECO:0000313" key="3">
    <source>
        <dbReference type="Proteomes" id="UP000270219"/>
    </source>
</evidence>
<comment type="caution">
    <text evidence="2">The sequence shown here is derived from an EMBL/GenBank/DDBJ whole genome shotgun (WGS) entry which is preliminary data.</text>
</comment>
<dbReference type="OrthoDB" id="1437293at2"/>
<keyword evidence="3" id="KW-1185">Reference proteome</keyword>
<name>A0A498DED7_9BACI</name>
<dbReference type="InterPro" id="IPR018728">
    <property type="entry name" value="DUF2268"/>
</dbReference>
<dbReference type="PROSITE" id="PS51257">
    <property type="entry name" value="PROKAR_LIPOPROTEIN"/>
    <property type="match status" value="1"/>
</dbReference>